<keyword evidence="3" id="KW-1185">Reference proteome</keyword>
<reference evidence="2 3" key="1">
    <citation type="submission" date="2012-10" db="EMBL/GenBank/DDBJ databases">
        <title>Draft Genome Sequence of Paenibacillus popilliae ATCC 14706T.</title>
        <authorList>
            <person name="Iiyama K."/>
            <person name="Mori K."/>
            <person name="Mon H."/>
            <person name="Chieda Y."/>
            <person name="Lee J.M."/>
            <person name="Kusakabe T."/>
            <person name="Tashiro K."/>
            <person name="Asano S."/>
            <person name="Yasunaga-Aoki C."/>
            <person name="Shimizu S."/>
        </authorList>
    </citation>
    <scope>NUCLEOTIDE SEQUENCE [LARGE SCALE GENOMIC DNA]</scope>
    <source>
        <strain evidence="2 3">ATCC 14706</strain>
    </source>
</reference>
<dbReference type="InterPro" id="IPR002525">
    <property type="entry name" value="Transp_IS110-like_N"/>
</dbReference>
<dbReference type="AlphaFoldDB" id="M9M7Z9"/>
<organism evidence="2 3">
    <name type="scientific">Paenibacillus popilliae ATCC 14706</name>
    <dbReference type="NCBI Taxonomy" id="1212764"/>
    <lineage>
        <taxon>Bacteria</taxon>
        <taxon>Bacillati</taxon>
        <taxon>Bacillota</taxon>
        <taxon>Bacilli</taxon>
        <taxon>Bacillales</taxon>
        <taxon>Paenibacillaceae</taxon>
        <taxon>Paenibacillus</taxon>
    </lineage>
</organism>
<comment type="caution">
    <text evidence="2">The sequence shown here is derived from an EMBL/GenBank/DDBJ whole genome shotgun (WGS) entry which is preliminary data.</text>
</comment>
<dbReference type="Proteomes" id="UP000029453">
    <property type="component" value="Unassembled WGS sequence"/>
</dbReference>
<sequence>HVNRTKELEDNSPTKNDYKDAKVIADLVRNGKYTEPKIPTGIYADLRNFMNAREKMMQNLGQIQRRIQNWLDRFFPEYQQVFKDWEGKASLITLAEFPTPEEIVNKGAFAILKRWKEDVKRAVGMKRAELLVQTASKSVGLKEGLNGARFELKTLLEQYELLSRK</sequence>
<evidence type="ECO:0000259" key="1">
    <source>
        <dbReference type="Pfam" id="PF01548"/>
    </source>
</evidence>
<dbReference type="Pfam" id="PF01548">
    <property type="entry name" value="DEDD_Tnp_IS110"/>
    <property type="match status" value="1"/>
</dbReference>
<gene>
    <name evidence="2" type="ORF">PPOP_3378</name>
</gene>
<dbReference type="EMBL" id="BALG01000292">
    <property type="protein sequence ID" value="GAC43978.1"/>
    <property type="molecule type" value="Genomic_DNA"/>
</dbReference>
<feature type="non-terminal residue" evidence="2">
    <location>
        <position position="1"/>
    </location>
</feature>
<dbReference type="GO" id="GO:0006313">
    <property type="term" value="P:DNA transposition"/>
    <property type="evidence" value="ECO:0007669"/>
    <property type="project" value="InterPro"/>
</dbReference>
<protein>
    <submittedName>
        <fullName evidence="2">Transposase and inactivated derivative</fullName>
    </submittedName>
</protein>
<accession>M9M7Z9</accession>
<dbReference type="GO" id="GO:0003677">
    <property type="term" value="F:DNA binding"/>
    <property type="evidence" value="ECO:0007669"/>
    <property type="project" value="InterPro"/>
</dbReference>
<feature type="domain" description="Transposase IS110-like N-terminal" evidence="1">
    <location>
        <begin position="1"/>
        <end position="76"/>
    </location>
</feature>
<dbReference type="GO" id="GO:0004803">
    <property type="term" value="F:transposase activity"/>
    <property type="evidence" value="ECO:0007669"/>
    <property type="project" value="InterPro"/>
</dbReference>
<name>M9M7Z9_PAEPP</name>
<proteinExistence type="predicted"/>
<evidence type="ECO:0000313" key="3">
    <source>
        <dbReference type="Proteomes" id="UP000029453"/>
    </source>
</evidence>
<evidence type="ECO:0000313" key="2">
    <source>
        <dbReference type="EMBL" id="GAC43978.1"/>
    </source>
</evidence>